<dbReference type="InterPro" id="IPR038120">
    <property type="entry name" value="Rpb1_funnel_sf"/>
</dbReference>
<dbReference type="EC" id="2.7.7.6" evidence="8"/>
<evidence type="ECO:0000256" key="6">
    <source>
        <dbReference type="ARBA" id="ARBA00022833"/>
    </source>
</evidence>
<dbReference type="InterPro" id="IPR007083">
    <property type="entry name" value="RNA_pol_Rpb1_4"/>
</dbReference>
<evidence type="ECO:0000256" key="3">
    <source>
        <dbReference type="ARBA" id="ARBA00022679"/>
    </source>
</evidence>
<reference evidence="11" key="1">
    <citation type="submission" date="2016-09" db="EMBL/GenBank/DDBJ databases">
        <authorList>
            <person name="Capua I."/>
            <person name="De Benedictis P."/>
            <person name="Joannis T."/>
            <person name="Lombin L.H."/>
            <person name="Cattoli G."/>
        </authorList>
    </citation>
    <scope>NUCLEOTIDE SEQUENCE</scope>
</reference>
<dbReference type="GO" id="GO:0003899">
    <property type="term" value="F:DNA-directed RNA polymerase activity"/>
    <property type="evidence" value="ECO:0007669"/>
    <property type="project" value="UniProtKB-UniRule"/>
</dbReference>
<comment type="cofactor">
    <cofactor evidence="8">
        <name>Zn(2+)</name>
        <dbReference type="ChEBI" id="CHEBI:29105"/>
    </cofactor>
    <text evidence="8">Binds 1 Zn(2+) ion per subunit.</text>
</comment>
<comment type="similarity">
    <text evidence="8">Belongs to the RNA polymerase beta' chain family. RpoC2 subfamily.</text>
</comment>
<comment type="catalytic activity">
    <reaction evidence="8">
        <text>RNA(n) + a ribonucleoside 5'-triphosphate = RNA(n+1) + diphosphate</text>
        <dbReference type="Rhea" id="RHEA:21248"/>
        <dbReference type="Rhea" id="RHEA-COMP:14527"/>
        <dbReference type="Rhea" id="RHEA-COMP:17342"/>
        <dbReference type="ChEBI" id="CHEBI:33019"/>
        <dbReference type="ChEBI" id="CHEBI:61557"/>
        <dbReference type="ChEBI" id="CHEBI:140395"/>
        <dbReference type="EC" id="2.7.7.6"/>
    </reaction>
</comment>
<keyword evidence="1 8" id="KW-0240">DNA-directed RNA polymerase</keyword>
<dbReference type="GeneID" id="33945351"/>
<dbReference type="RefSeq" id="YP_009424774.1">
    <property type="nucleotide sequence ID" value="NC_035832.1"/>
</dbReference>
<evidence type="ECO:0000256" key="4">
    <source>
        <dbReference type="ARBA" id="ARBA00022695"/>
    </source>
</evidence>
<dbReference type="GO" id="GO:0009507">
    <property type="term" value="C:chloroplast"/>
    <property type="evidence" value="ECO:0007669"/>
    <property type="project" value="UniProtKB-SubCell"/>
</dbReference>
<dbReference type="InterPro" id="IPR007081">
    <property type="entry name" value="RNA_pol_Rpb1_5"/>
</dbReference>
<dbReference type="PANTHER" id="PTHR34995">
    <property type="entry name" value="DNA-DIRECTED RNA POLYMERASE SUBUNIT BETA"/>
    <property type="match status" value="1"/>
</dbReference>
<evidence type="ECO:0000259" key="10">
    <source>
        <dbReference type="Pfam" id="PF05000"/>
    </source>
</evidence>
<comment type="subunit">
    <text evidence="8">In plastids the minimal PEP RNA polymerase catalytic core is composed of four subunits: alpha, beta, beta', and beta''. When a (nuclear-encoded) sigma factor is associated with the core the holoenzyme is formed, which can initiate transcription.</text>
</comment>
<dbReference type="EMBL" id="KX871235">
    <property type="protein sequence ID" value="ASU93303.1"/>
    <property type="molecule type" value="Genomic_DNA"/>
</dbReference>
<dbReference type="Gene3D" id="1.10.132.30">
    <property type="match status" value="1"/>
</dbReference>
<dbReference type="Gene3D" id="1.10.1790.20">
    <property type="match status" value="1"/>
</dbReference>
<keyword evidence="3 8" id="KW-0808">Transferase</keyword>
<protein>
    <recommendedName>
        <fullName evidence="8">DNA-directed RNA polymerase subunit beta''</fullName>
        <ecNumber evidence="8">2.7.7.6</ecNumber>
    </recommendedName>
    <alternativeName>
        <fullName evidence="8">PEP</fullName>
    </alternativeName>
    <alternativeName>
        <fullName evidence="8">Plastid-encoded RNA polymerase subunit beta''</fullName>
        <shortName evidence="8">RNA polymerase subunit beta''</shortName>
    </alternativeName>
</protein>
<proteinExistence type="inferred from homology"/>
<keyword evidence="6 8" id="KW-0862">Zinc</keyword>
<dbReference type="InterPro" id="IPR050254">
    <property type="entry name" value="RNA_pol_beta''_euk"/>
</dbReference>
<dbReference type="GO" id="GO:0006351">
    <property type="term" value="P:DNA-templated transcription"/>
    <property type="evidence" value="ECO:0007669"/>
    <property type="project" value="UniProtKB-UniRule"/>
</dbReference>
<feature type="domain" description="RNA polymerase Rpb1" evidence="9">
    <location>
        <begin position="176"/>
        <end position="415"/>
    </location>
</feature>
<evidence type="ECO:0000256" key="7">
    <source>
        <dbReference type="ARBA" id="ARBA00023163"/>
    </source>
</evidence>
<sequence length="1382" mass="158195">MEVLMAERTNLVFHNKVIDGTAMKRLISRLIDHFGMAYTSHILDQVKALGFQRATITSISLGIDDLLTIPSKRWLVQDAEQQSFLLEKNHHYGNVHVVEKLRQSIEIWYATSEYLRQEMNPNFRMTDPSNPVHLMSFSGARGNASQVHQLVGMRGLMSDPQGQMIDLPIQSNLREGLSLTEYIISCYGARKGVVDTAVRTSDAGYLTRRLVEVVQHIIVRRTDCGTIRGISVSPRKGMTEKIFFQTLIGRVLADDIYIGLRCIAPRKKDIGIGLVNRFITFRAHPIYIRTPFTCRSTSWICQLCYGRSPTHGDLVELGEAVGIIAGQSIGEPGTQLTLRTFHTGGVFTGGTAEHVRAPANGKIRFDEGLVQPTRTRHGHPAFLCFIDFYVTIESRDIIHKVNIPTKSLILVQNDQYVKSEQVIAEIRAGTSTFHFKERVQKHIYSESEGEMHWSTDGYHAPEYPYSNVHLLPKTSHLWILAGGLCRSNRISFSLHKDQDQMNANSLSREERYIFDLSLTNDQVRHKLLDTFAKKDREILDYSKPYRIIPKGHWNLIEPSTSIRQENSLAKKRRHRFVIPLQYDQEQENKLIPCFDISMKIPRNGILRRNSILAYFDDPRYRRSSSGITKYGIVEVDSIVKKEDLIEYRGAKEFSPKYQMKVDRFFFIPEEVHILPGSSTIMVRNNSIVGIDTRLALNLNTRSRVGGLVRVERKKKSMELKIFSGDIHFSGEVDKISGHSGILIPPGMEKKNSKVSKTLKNWIYVQRITPTKKKYFVLVRPVVTYEKADGINFTPLFSQDLLQEKDNVQLRIVNYILYGNGKSIRGISHTSIQLVRACLVLTWDQEKKSSLEEEVNASFVEIRANDLFRDFIRIELVNPAISYTEKRYDTAGSGLISNKELDRIHRNPFDSKVKIPLFTQHQGTLGTLLNKNKQCQSFLILSSSNCYQIGPFNTSRYNNATKEKESDPMTPIRYFLGPLGAIVPKIVNFCSSYYLRTYNQVFLKKYFLLEKISQQTFQVLQVLPFKYCFLDENSGIYNPDPCSNIIWNSFHLNWCFIHHDSCEEAWTIMSLGQFLCENVCILKYGSHIKKSGQIFIVHVDSLVIRSAKPYLVTPGATVHGHYGETFYEGDTLITFLYEKSRSGDITQGLPKVEQILEIRSIDSISMNLERRVEGWDERIRRILGIPWGFFIGAELTIAQSRISLVNKIQKVYRSQGVQIHNRHIEIIVRQVTSRVLVSEDGMSNVFLPGEFIGLLRAERAGRVLDEAICYRAIFLGITKSSLNTQSFISEASFQETARVLAKAALRSRIDWLKGLKENVVLGGIIPVGTGFKNLVYRSKQDKNLHLKIKRKNLFEFEMRDILLHHRELFFSCDPNTFHETSYT</sequence>
<keyword evidence="2 11" id="KW-0934">Plastid</keyword>
<feature type="binding site" evidence="8">
    <location>
        <position position="224"/>
    </location>
    <ligand>
        <name>Zn(2+)</name>
        <dbReference type="ChEBI" id="CHEBI:29105"/>
    </ligand>
</feature>
<geneLocation type="chloroplast" evidence="11"/>
<evidence type="ECO:0000256" key="8">
    <source>
        <dbReference type="HAMAP-Rule" id="MF_01324"/>
    </source>
</evidence>
<dbReference type="Pfam" id="PF04998">
    <property type="entry name" value="RNA_pol_Rpb1_5"/>
    <property type="match status" value="2"/>
</dbReference>
<dbReference type="SUPFAM" id="SSF64484">
    <property type="entry name" value="beta and beta-prime subunits of DNA dependent RNA-polymerase"/>
    <property type="match status" value="1"/>
</dbReference>
<gene>
    <name evidence="8 11" type="primary">rpoC2</name>
    <name evidence="11" type="ORF">ObjaCp0011</name>
</gene>
<organism evidence="11">
    <name type="scientific">Oberonia japonica</name>
    <dbReference type="NCBI Taxonomy" id="1306921"/>
    <lineage>
        <taxon>Eukaryota</taxon>
        <taxon>Viridiplantae</taxon>
        <taxon>Streptophyta</taxon>
        <taxon>Embryophyta</taxon>
        <taxon>Tracheophyta</taxon>
        <taxon>Spermatophyta</taxon>
        <taxon>Magnoliopsida</taxon>
        <taxon>Liliopsida</taxon>
        <taxon>Asparagales</taxon>
        <taxon>Orchidaceae</taxon>
        <taxon>Epidendroideae</taxon>
        <taxon>Malaxideae</taxon>
        <taxon>Malaxidinae</taxon>
        <taxon>Oberonia</taxon>
    </lineage>
</organism>
<keyword evidence="11" id="KW-0150">Chloroplast</keyword>
<feature type="domain" description="RNA polymerase Rpb1" evidence="9">
    <location>
        <begin position="1194"/>
        <end position="1280"/>
    </location>
</feature>
<keyword evidence="7 8" id="KW-0804">Transcription</keyword>
<dbReference type="InterPro" id="IPR012756">
    <property type="entry name" value="DNA-dir_RpoC2_beta_pp"/>
</dbReference>
<keyword evidence="5 8" id="KW-0479">Metal-binding</keyword>
<feature type="binding site" evidence="8">
    <location>
        <position position="304"/>
    </location>
    <ligand>
        <name>Zn(2+)</name>
        <dbReference type="ChEBI" id="CHEBI:29105"/>
    </ligand>
</feature>
<evidence type="ECO:0000313" key="11">
    <source>
        <dbReference type="EMBL" id="ASU93303.1"/>
    </source>
</evidence>
<comment type="subcellular location">
    <subcellularLocation>
        <location evidence="8">Plastid</location>
        <location evidence="8">Chloroplast</location>
    </subcellularLocation>
</comment>
<dbReference type="Pfam" id="PF05000">
    <property type="entry name" value="RNA_pol_Rpb1_4"/>
    <property type="match status" value="1"/>
</dbReference>
<evidence type="ECO:0000256" key="5">
    <source>
        <dbReference type="ARBA" id="ARBA00022723"/>
    </source>
</evidence>
<dbReference type="PANTHER" id="PTHR34995:SF1">
    <property type="entry name" value="DNA-DIRECTED RNA POLYMERASE SUBUNIT BETA"/>
    <property type="match status" value="1"/>
</dbReference>
<dbReference type="FunFam" id="1.10.132.30:FF:000002">
    <property type="entry name" value="DNA-directed RNA polymerase subunit beta"/>
    <property type="match status" value="1"/>
</dbReference>
<feature type="domain" description="RNA polymerase Rpb1" evidence="10">
    <location>
        <begin position="99"/>
        <end position="161"/>
    </location>
</feature>
<dbReference type="Gene3D" id="1.10.274.100">
    <property type="entry name" value="RNA polymerase Rpb1, domain 3"/>
    <property type="match status" value="1"/>
</dbReference>
<comment type="function">
    <text evidence="8">DNA-dependent RNA polymerase catalyzes the transcription of DNA into RNA using the four ribonucleoside triphosphates as substrates.</text>
</comment>
<accession>A0A286LQT3</accession>
<keyword evidence="4 8" id="KW-0548">Nucleotidyltransferase</keyword>
<feature type="binding site" evidence="8">
    <location>
        <position position="294"/>
    </location>
    <ligand>
        <name>Zn(2+)</name>
        <dbReference type="ChEBI" id="CHEBI:29105"/>
    </ligand>
</feature>
<dbReference type="NCBIfam" id="TIGR02388">
    <property type="entry name" value="rpoC2_cyan"/>
    <property type="match status" value="1"/>
</dbReference>
<dbReference type="CDD" id="cd02655">
    <property type="entry name" value="RNAP_beta'_C"/>
    <property type="match status" value="1"/>
</dbReference>
<dbReference type="GO" id="GO:0003677">
    <property type="term" value="F:DNA binding"/>
    <property type="evidence" value="ECO:0007669"/>
    <property type="project" value="UniProtKB-UniRule"/>
</dbReference>
<dbReference type="GO" id="GO:0008270">
    <property type="term" value="F:zinc ion binding"/>
    <property type="evidence" value="ECO:0007669"/>
    <property type="project" value="UniProtKB-UniRule"/>
</dbReference>
<dbReference type="Gene3D" id="1.10.150.390">
    <property type="match status" value="1"/>
</dbReference>
<dbReference type="HAMAP" id="MF_01324">
    <property type="entry name" value="RNApol_bact_RpoC2"/>
    <property type="match status" value="1"/>
</dbReference>
<evidence type="ECO:0000256" key="2">
    <source>
        <dbReference type="ARBA" id="ARBA00022640"/>
    </source>
</evidence>
<dbReference type="InterPro" id="IPR042102">
    <property type="entry name" value="RNA_pol_Rpb1_3_sf"/>
</dbReference>
<name>A0A286LQT3_9ASPA</name>
<evidence type="ECO:0000259" key="9">
    <source>
        <dbReference type="Pfam" id="PF04998"/>
    </source>
</evidence>
<evidence type="ECO:0000256" key="1">
    <source>
        <dbReference type="ARBA" id="ARBA00022478"/>
    </source>
</evidence>
<feature type="binding site" evidence="8">
    <location>
        <position position="301"/>
    </location>
    <ligand>
        <name>Zn(2+)</name>
        <dbReference type="ChEBI" id="CHEBI:29105"/>
    </ligand>
</feature>
<dbReference type="GO" id="GO:0000428">
    <property type="term" value="C:DNA-directed RNA polymerase complex"/>
    <property type="evidence" value="ECO:0007669"/>
    <property type="project" value="UniProtKB-KW"/>
</dbReference>